<feature type="transmembrane region" description="Helical" evidence="1">
    <location>
        <begin position="68"/>
        <end position="100"/>
    </location>
</feature>
<proteinExistence type="predicted"/>
<dbReference type="KEGG" id="slo:Shew_2539"/>
<dbReference type="InterPro" id="IPR008407">
    <property type="entry name" value="Brnchd-chn_aa_trnsp_AzlD"/>
</dbReference>
<accession>A3QG07</accession>
<sequence length="101" mass="11402" precursor="true">MMIWLTMLAMTAVIFLSRYLFLEPKLPLRLSKNTLQFLGYSAPAVLTAIAAPILFVRDQQLAITFDNSYLICGLVAVLLAYFTRNTLLTVLVSMALFFIIH</sequence>
<feature type="transmembrane region" description="Helical" evidence="1">
    <location>
        <begin position="38"/>
        <end position="56"/>
    </location>
</feature>
<reference evidence="2 3" key="1">
    <citation type="submission" date="2007-03" db="EMBL/GenBank/DDBJ databases">
        <title>Complete sequence of Shewanella loihica PV-4.</title>
        <authorList>
            <consortium name="US DOE Joint Genome Institute"/>
            <person name="Copeland A."/>
            <person name="Lucas S."/>
            <person name="Lapidus A."/>
            <person name="Barry K."/>
            <person name="Detter J.C."/>
            <person name="Glavina del Rio T."/>
            <person name="Hammon N."/>
            <person name="Israni S."/>
            <person name="Dalin E."/>
            <person name="Tice H."/>
            <person name="Pitluck S."/>
            <person name="Chain P."/>
            <person name="Malfatti S."/>
            <person name="Shin M."/>
            <person name="Vergez L."/>
            <person name="Schmutz J."/>
            <person name="Larimer F."/>
            <person name="Land M."/>
            <person name="Hauser L."/>
            <person name="Kyrpides N."/>
            <person name="Mikhailova N."/>
            <person name="Romine M.F."/>
            <person name="Serres G."/>
            <person name="Fredrickson J."/>
            <person name="Tiedje J."/>
            <person name="Richardson P."/>
        </authorList>
    </citation>
    <scope>NUCLEOTIDE SEQUENCE [LARGE SCALE GENOMIC DNA]</scope>
    <source>
        <strain evidence="3">ATCC BAA-1088 / PV-4</strain>
    </source>
</reference>
<evidence type="ECO:0000256" key="1">
    <source>
        <dbReference type="SAM" id="Phobius"/>
    </source>
</evidence>
<dbReference type="eggNOG" id="COG4392">
    <property type="taxonomic scope" value="Bacteria"/>
</dbReference>
<organism evidence="2 3">
    <name type="scientific">Shewanella loihica (strain ATCC BAA-1088 / PV-4)</name>
    <dbReference type="NCBI Taxonomy" id="323850"/>
    <lineage>
        <taxon>Bacteria</taxon>
        <taxon>Pseudomonadati</taxon>
        <taxon>Pseudomonadota</taxon>
        <taxon>Gammaproteobacteria</taxon>
        <taxon>Alteromonadales</taxon>
        <taxon>Shewanellaceae</taxon>
        <taxon>Shewanella</taxon>
    </lineage>
</organism>
<dbReference type="HOGENOM" id="CLU_157896_1_2_6"/>
<dbReference type="STRING" id="323850.Shew_2539"/>
<evidence type="ECO:0000313" key="2">
    <source>
        <dbReference type="EMBL" id="ABO24405.1"/>
    </source>
</evidence>
<gene>
    <name evidence="2" type="ordered locus">Shew_2539</name>
</gene>
<evidence type="ECO:0000313" key="3">
    <source>
        <dbReference type="Proteomes" id="UP000001558"/>
    </source>
</evidence>
<keyword evidence="1" id="KW-0812">Transmembrane</keyword>
<dbReference type="Pfam" id="PF05437">
    <property type="entry name" value="AzlD"/>
    <property type="match status" value="1"/>
</dbReference>
<keyword evidence="3" id="KW-1185">Reference proteome</keyword>
<dbReference type="Proteomes" id="UP000001558">
    <property type="component" value="Chromosome"/>
</dbReference>
<keyword evidence="1" id="KW-1133">Transmembrane helix</keyword>
<dbReference type="EMBL" id="CP000606">
    <property type="protein sequence ID" value="ABO24405.1"/>
    <property type="molecule type" value="Genomic_DNA"/>
</dbReference>
<dbReference type="AlphaFoldDB" id="A3QG07"/>
<protein>
    <submittedName>
        <fullName evidence="2">Branched-chain amino acid transport</fullName>
    </submittedName>
</protein>
<name>A3QG07_SHELP</name>
<keyword evidence="1" id="KW-0472">Membrane</keyword>